<evidence type="ECO:0000313" key="1">
    <source>
        <dbReference type="EMBL" id="MDO6576903.1"/>
    </source>
</evidence>
<organism evidence="1 2">
    <name type="scientific">Alteromonas stellipolaris</name>
    <dbReference type="NCBI Taxonomy" id="233316"/>
    <lineage>
        <taxon>Bacteria</taxon>
        <taxon>Pseudomonadati</taxon>
        <taxon>Pseudomonadota</taxon>
        <taxon>Gammaproteobacteria</taxon>
        <taxon>Alteromonadales</taxon>
        <taxon>Alteromonadaceae</taxon>
        <taxon>Alteromonas/Salinimonas group</taxon>
        <taxon>Alteromonas</taxon>
    </lineage>
</organism>
<gene>
    <name evidence="1" type="ORF">Q4527_05835</name>
</gene>
<sequence>MKHTLHSHSETVLCGVNRQSVTRWDSVYQRIPLAGAKQNAMGGIKQDGKSDFVIGDGDSKRAAVYVSVIEL</sequence>
<dbReference type="Proteomes" id="UP001170717">
    <property type="component" value="Unassembled WGS sequence"/>
</dbReference>
<protein>
    <submittedName>
        <fullName evidence="1">Uncharacterized protein</fullName>
    </submittedName>
</protein>
<dbReference type="AlphaFoldDB" id="A0AAW7Z0C7"/>
<dbReference type="RefSeq" id="WP_303463414.1">
    <property type="nucleotide sequence ID" value="NZ_JAUOPZ010000002.1"/>
</dbReference>
<accession>A0AAW7Z0C7</accession>
<name>A0AAW7Z0C7_9ALTE</name>
<evidence type="ECO:0000313" key="2">
    <source>
        <dbReference type="Proteomes" id="UP001170717"/>
    </source>
</evidence>
<comment type="caution">
    <text evidence="1">The sequence shown here is derived from an EMBL/GenBank/DDBJ whole genome shotgun (WGS) entry which is preliminary data.</text>
</comment>
<dbReference type="EMBL" id="JAUOQI010000003">
    <property type="protein sequence ID" value="MDO6576903.1"/>
    <property type="molecule type" value="Genomic_DNA"/>
</dbReference>
<proteinExistence type="predicted"/>
<reference evidence="1" key="1">
    <citation type="submission" date="2023-07" db="EMBL/GenBank/DDBJ databases">
        <title>Genome content predicts the carbon catabolic preferences of heterotrophic bacteria.</title>
        <authorList>
            <person name="Gralka M."/>
        </authorList>
    </citation>
    <scope>NUCLEOTIDE SEQUENCE</scope>
    <source>
        <strain evidence="1">F2M12</strain>
    </source>
</reference>